<accession>A0ABN1C4L6</accession>
<keyword evidence="1" id="KW-0547">Nucleotide-binding</keyword>
<dbReference type="PANTHER" id="PTHR21621">
    <property type="entry name" value="RIBOSOMAL PROTEIN S6 MODIFICATION PROTEIN"/>
    <property type="match status" value="1"/>
</dbReference>
<feature type="domain" description="ATP-grasp" evidence="2">
    <location>
        <begin position="115"/>
        <end position="321"/>
    </location>
</feature>
<keyword evidence="1" id="KW-0067">ATP-binding</keyword>
<dbReference type="SUPFAM" id="SSF56059">
    <property type="entry name" value="Glutathione synthetase ATP-binding domain-like"/>
    <property type="match status" value="1"/>
</dbReference>
<evidence type="ECO:0000259" key="2">
    <source>
        <dbReference type="PROSITE" id="PS50975"/>
    </source>
</evidence>
<dbReference type="PANTHER" id="PTHR21621:SF0">
    <property type="entry name" value="BETA-CITRYLGLUTAMATE SYNTHASE B-RELATED"/>
    <property type="match status" value="1"/>
</dbReference>
<dbReference type="Gene3D" id="3.30.470.20">
    <property type="entry name" value="ATP-grasp fold, B domain"/>
    <property type="match status" value="1"/>
</dbReference>
<name>A0ABN1C4L6_SACER</name>
<evidence type="ECO:0000256" key="1">
    <source>
        <dbReference type="PROSITE-ProRule" id="PRU00409"/>
    </source>
</evidence>
<gene>
    <name evidence="3" type="ORF">GCM10009533_07830</name>
</gene>
<comment type="caution">
    <text evidence="3">The sequence shown here is derived from an EMBL/GenBank/DDBJ whole genome shotgun (WGS) entry which is preliminary data.</text>
</comment>
<organism evidence="3 4">
    <name type="scientific">Saccharopolyspora erythraea</name>
    <name type="common">Streptomyces erythraeus</name>
    <dbReference type="NCBI Taxonomy" id="1836"/>
    <lineage>
        <taxon>Bacteria</taxon>
        <taxon>Bacillati</taxon>
        <taxon>Actinomycetota</taxon>
        <taxon>Actinomycetes</taxon>
        <taxon>Pseudonocardiales</taxon>
        <taxon>Pseudonocardiaceae</taxon>
        <taxon>Saccharopolyspora</taxon>
    </lineage>
</organism>
<dbReference type="Proteomes" id="UP001500729">
    <property type="component" value="Unassembled WGS sequence"/>
</dbReference>
<reference evidence="3 4" key="1">
    <citation type="journal article" date="2019" name="Int. J. Syst. Evol. Microbiol.">
        <title>The Global Catalogue of Microorganisms (GCM) 10K type strain sequencing project: providing services to taxonomists for standard genome sequencing and annotation.</title>
        <authorList>
            <consortium name="The Broad Institute Genomics Platform"/>
            <consortium name="The Broad Institute Genome Sequencing Center for Infectious Disease"/>
            <person name="Wu L."/>
            <person name="Ma J."/>
        </authorList>
    </citation>
    <scope>NUCLEOTIDE SEQUENCE [LARGE SCALE GENOMIC DNA]</scope>
    <source>
        <strain evidence="3 4">JCM 10303</strain>
    </source>
</reference>
<protein>
    <recommendedName>
        <fullName evidence="2">ATP-grasp domain-containing protein</fullName>
    </recommendedName>
</protein>
<evidence type="ECO:0000313" key="4">
    <source>
        <dbReference type="Proteomes" id="UP001500729"/>
    </source>
</evidence>
<proteinExistence type="predicted"/>
<evidence type="ECO:0000313" key="3">
    <source>
        <dbReference type="EMBL" id="GAA0511388.1"/>
    </source>
</evidence>
<keyword evidence="4" id="KW-1185">Reference proteome</keyword>
<dbReference type="EMBL" id="BAAAGS010000003">
    <property type="protein sequence ID" value="GAA0511388.1"/>
    <property type="molecule type" value="Genomic_DNA"/>
</dbReference>
<sequence>MVGTFLPAKVCDGLAATGGGVIPPEEHAVLMRLLAEVEGVEFVHGVDFRDSYVRRGRVHCGEVCLNDLDAYLWHADFARKPGSYDLDALLTLKRDTVVVPDPETVAVAFDKHWSYLALARAGAAVPESVLVSRRNIEAAAPVIEEWGRAVLKPRRGCFGWGVLFIDSFSMLRDVVGYLEAETTEGRVRGVPSAASGRSFLLERFYPNSPEDWLGVTLVGGEVVYGFRKGADRHVWLDDVTWKVYDSGRDGGAVEHREVPAEHAALVDTARRAFDLPLLGFDIIRHEGEPVIVDVNTGPALYQELFAAAGRSLAHELHRAFTTALAEATAARSAR</sequence>
<dbReference type="PROSITE" id="PS50975">
    <property type="entry name" value="ATP_GRASP"/>
    <property type="match status" value="1"/>
</dbReference>
<dbReference type="InterPro" id="IPR011761">
    <property type="entry name" value="ATP-grasp"/>
</dbReference>